<dbReference type="EC" id="3.6.1.9" evidence="3"/>
<evidence type="ECO:0000256" key="3">
    <source>
        <dbReference type="HAMAP-Rule" id="MF_00528"/>
    </source>
</evidence>
<evidence type="ECO:0000313" key="4">
    <source>
        <dbReference type="EMBL" id="AKS35425.1"/>
    </source>
</evidence>
<dbReference type="InterPro" id="IPR003697">
    <property type="entry name" value="Maf-like"/>
</dbReference>
<proteinExistence type="inferred from homology"/>
<organism evidence="4 5">
    <name type="scientific">Mycolicibacterium goodii</name>
    <name type="common">Mycobacterium goodii</name>
    <dbReference type="NCBI Taxonomy" id="134601"/>
    <lineage>
        <taxon>Bacteria</taxon>
        <taxon>Bacillati</taxon>
        <taxon>Actinomycetota</taxon>
        <taxon>Actinomycetes</taxon>
        <taxon>Mycobacteriales</taxon>
        <taxon>Mycobacteriaceae</taxon>
        <taxon>Mycolicibacterium</taxon>
    </lineage>
</organism>
<dbReference type="GO" id="GO:0005737">
    <property type="term" value="C:cytoplasm"/>
    <property type="evidence" value="ECO:0007669"/>
    <property type="project" value="UniProtKB-SubCell"/>
</dbReference>
<comment type="function">
    <text evidence="3">Nucleoside triphosphate pyrophosphatase. May have a dual role in cell division arrest and in preventing the incorporation of modified nucleotides into cellular nucleic acids.</text>
</comment>
<dbReference type="InterPro" id="IPR029001">
    <property type="entry name" value="ITPase-like_fam"/>
</dbReference>
<dbReference type="Pfam" id="PF02545">
    <property type="entry name" value="Maf"/>
    <property type="match status" value="1"/>
</dbReference>
<dbReference type="OrthoDB" id="3527985at2"/>
<dbReference type="AlphaFoldDB" id="A0A0K0XDG7"/>
<dbReference type="PIRSF" id="PIRSF006305">
    <property type="entry name" value="Maf"/>
    <property type="match status" value="1"/>
</dbReference>
<dbReference type="HAMAP" id="MF_00528">
    <property type="entry name" value="Maf"/>
    <property type="match status" value="1"/>
</dbReference>
<dbReference type="CDD" id="cd00555">
    <property type="entry name" value="Maf"/>
    <property type="match status" value="1"/>
</dbReference>
<dbReference type="Gene3D" id="3.90.950.10">
    <property type="match status" value="1"/>
</dbReference>
<dbReference type="PATRIC" id="fig|134601.6.peg.6182"/>
<name>A0A0K0XDG7_MYCGD</name>
<reference evidence="4 5" key="1">
    <citation type="submission" date="2015-07" db="EMBL/GenBank/DDBJ databases">
        <title>Complete genome sequence of Mycobacterium goodii X7B, a facultative thermophilic biodesulfurizing bacterium.</title>
        <authorList>
            <person name="Yu B."/>
            <person name="Li F."/>
            <person name="Xu P."/>
        </authorList>
    </citation>
    <scope>NUCLEOTIDE SEQUENCE [LARGE SCALE GENOMIC DNA]</scope>
    <source>
        <strain evidence="4 5">X7B</strain>
    </source>
</reference>
<comment type="subcellular location">
    <subcellularLocation>
        <location evidence="3">Cytoplasm</location>
    </subcellularLocation>
</comment>
<dbReference type="GO" id="GO:0009117">
    <property type="term" value="P:nucleotide metabolic process"/>
    <property type="evidence" value="ECO:0007669"/>
    <property type="project" value="UniProtKB-KW"/>
</dbReference>
<dbReference type="STRING" id="134601.AFA91_29905"/>
<keyword evidence="3" id="KW-0546">Nucleotide metabolism</keyword>
<comment type="caution">
    <text evidence="3">Lacks conserved residue(s) required for the propagation of feature annotation.</text>
</comment>
<evidence type="ECO:0000256" key="2">
    <source>
        <dbReference type="ARBA" id="ARBA00022801"/>
    </source>
</evidence>
<gene>
    <name evidence="4" type="ORF">AFA91_29905</name>
</gene>
<dbReference type="PANTHER" id="PTHR43213">
    <property type="entry name" value="BIFUNCTIONAL DTTP/UTP PYROPHOSPHATASE/METHYLTRANSFERASE PROTEIN-RELATED"/>
    <property type="match status" value="1"/>
</dbReference>
<evidence type="ECO:0000256" key="1">
    <source>
        <dbReference type="ARBA" id="ARBA00001968"/>
    </source>
</evidence>
<comment type="catalytic activity">
    <reaction evidence="3">
        <text>a 2'-deoxyribonucleoside 5'-triphosphate + H2O = a 2'-deoxyribonucleoside 5'-phosphate + diphosphate + H(+)</text>
        <dbReference type="Rhea" id="RHEA:44644"/>
        <dbReference type="ChEBI" id="CHEBI:15377"/>
        <dbReference type="ChEBI" id="CHEBI:15378"/>
        <dbReference type="ChEBI" id="CHEBI:33019"/>
        <dbReference type="ChEBI" id="CHEBI:61560"/>
        <dbReference type="ChEBI" id="CHEBI:65317"/>
        <dbReference type="EC" id="3.6.1.9"/>
    </reaction>
</comment>
<dbReference type="NCBIfam" id="TIGR00172">
    <property type="entry name" value="maf"/>
    <property type="match status" value="1"/>
</dbReference>
<dbReference type="SUPFAM" id="SSF52972">
    <property type="entry name" value="ITPase-like"/>
    <property type="match status" value="1"/>
</dbReference>
<dbReference type="RefSeq" id="WP_049747884.1">
    <property type="nucleotide sequence ID" value="NZ_CP012150.1"/>
</dbReference>
<comment type="catalytic activity">
    <reaction evidence="3">
        <text>a ribonucleoside 5'-triphosphate + H2O = a ribonucleoside 5'-phosphate + diphosphate + H(+)</text>
        <dbReference type="Rhea" id="RHEA:23996"/>
        <dbReference type="ChEBI" id="CHEBI:15377"/>
        <dbReference type="ChEBI" id="CHEBI:15378"/>
        <dbReference type="ChEBI" id="CHEBI:33019"/>
        <dbReference type="ChEBI" id="CHEBI:58043"/>
        <dbReference type="ChEBI" id="CHEBI:61557"/>
        <dbReference type="EC" id="3.6.1.9"/>
    </reaction>
</comment>
<sequence length="211" mass="21970">MTRVVLGSASSGRLSVLRNAGIEPLVVVSDVDEDAIIAAHPSAAPDEIVAALASAKAAEVVTRLPNSEVADAVVIGCDSMLLLDGKLCGKPGSAQAARRQWQSIAGRSADLLTGHCVIRLRDGEIVGTVTETSGTTVHFGTPSPEDLTAYVQSGEPLWVAGAFTLDGLGGWFIDRIEGDPSNVIGLSLPVLRVLFARLDVSIADLWCTNGR</sequence>
<dbReference type="EMBL" id="CP012150">
    <property type="protein sequence ID" value="AKS35425.1"/>
    <property type="molecule type" value="Genomic_DNA"/>
</dbReference>
<feature type="active site" description="Proton acceptor" evidence="3">
    <location>
        <position position="78"/>
    </location>
</feature>
<dbReference type="KEGG" id="mgo:AFA91_29905"/>
<comment type="similarity">
    <text evidence="3">Belongs to the Maf family.</text>
</comment>
<keyword evidence="3" id="KW-0963">Cytoplasm</keyword>
<protein>
    <recommendedName>
        <fullName evidence="3">Nucleoside triphosphate pyrophosphatase</fullName>
        <ecNumber evidence="3">3.6.1.9</ecNumber>
    </recommendedName>
    <alternativeName>
        <fullName evidence="3">Nucleotide pyrophosphatase</fullName>
        <shortName evidence="3">Nucleotide PPase</shortName>
    </alternativeName>
</protein>
<keyword evidence="2 3" id="KW-0378">Hydrolase</keyword>
<comment type="cofactor">
    <cofactor evidence="1 3">
        <name>a divalent metal cation</name>
        <dbReference type="ChEBI" id="CHEBI:60240"/>
    </cofactor>
</comment>
<dbReference type="PANTHER" id="PTHR43213:SF5">
    <property type="entry name" value="BIFUNCTIONAL DTTP_UTP PYROPHOSPHATASE_METHYLTRANSFERASE PROTEIN-RELATED"/>
    <property type="match status" value="1"/>
</dbReference>
<dbReference type="Proteomes" id="UP000062255">
    <property type="component" value="Chromosome"/>
</dbReference>
<dbReference type="GO" id="GO:0047429">
    <property type="term" value="F:nucleoside triphosphate diphosphatase activity"/>
    <property type="evidence" value="ECO:0007669"/>
    <property type="project" value="UniProtKB-EC"/>
</dbReference>
<evidence type="ECO:0000313" key="5">
    <source>
        <dbReference type="Proteomes" id="UP000062255"/>
    </source>
</evidence>
<accession>A0A0K0XDG7</accession>